<keyword evidence="6" id="KW-0170">Cobalt</keyword>
<comment type="caution">
    <text evidence="9">The sequence shown here is derived from an EMBL/GenBank/DDBJ whole genome shotgun (WGS) entry which is preliminary data.</text>
</comment>
<dbReference type="EMBL" id="JBBBZM010000138">
    <property type="protein sequence ID" value="KAL0633085.1"/>
    <property type="molecule type" value="Genomic_DNA"/>
</dbReference>
<evidence type="ECO:0000256" key="5">
    <source>
        <dbReference type="ARBA" id="ARBA00023277"/>
    </source>
</evidence>
<keyword evidence="5" id="KW-0119">Carbohydrate metabolism</keyword>
<evidence type="ECO:0000256" key="2">
    <source>
        <dbReference type="ARBA" id="ARBA00022723"/>
    </source>
</evidence>
<dbReference type="SUPFAM" id="SSF88713">
    <property type="entry name" value="Glycoside hydrolase/deacetylase"/>
    <property type="match status" value="1"/>
</dbReference>
<name>A0ABR3GBD6_9PEZI</name>
<keyword evidence="10" id="KW-1185">Reference proteome</keyword>
<evidence type="ECO:0000259" key="8">
    <source>
        <dbReference type="PROSITE" id="PS51677"/>
    </source>
</evidence>
<protein>
    <recommendedName>
        <fullName evidence="8">NodB homology domain-containing protein</fullName>
    </recommendedName>
</protein>
<evidence type="ECO:0000256" key="1">
    <source>
        <dbReference type="ARBA" id="ARBA00001941"/>
    </source>
</evidence>
<keyword evidence="4" id="KW-0378">Hydrolase</keyword>
<gene>
    <name evidence="9" type="ORF">Q9L58_008041</name>
</gene>
<dbReference type="PROSITE" id="PS51257">
    <property type="entry name" value="PROKAR_LIPOPROTEIN"/>
    <property type="match status" value="1"/>
</dbReference>
<keyword evidence="3 7" id="KW-0732">Signal</keyword>
<evidence type="ECO:0000256" key="3">
    <source>
        <dbReference type="ARBA" id="ARBA00022729"/>
    </source>
</evidence>
<dbReference type="Gene3D" id="3.20.20.370">
    <property type="entry name" value="Glycoside hydrolase/deacetylase"/>
    <property type="match status" value="1"/>
</dbReference>
<dbReference type="Proteomes" id="UP001447188">
    <property type="component" value="Unassembled WGS sequence"/>
</dbReference>
<dbReference type="PROSITE" id="PS51677">
    <property type="entry name" value="NODB"/>
    <property type="match status" value="1"/>
</dbReference>
<reference evidence="9 10" key="1">
    <citation type="submission" date="2024-02" db="EMBL/GenBank/DDBJ databases">
        <title>Discinaceae phylogenomics.</title>
        <authorList>
            <person name="Dirks A.C."/>
            <person name="James T.Y."/>
        </authorList>
    </citation>
    <scope>NUCLEOTIDE SEQUENCE [LARGE SCALE GENOMIC DNA]</scope>
    <source>
        <strain evidence="9 10">ACD0624</strain>
    </source>
</reference>
<evidence type="ECO:0000313" key="10">
    <source>
        <dbReference type="Proteomes" id="UP001447188"/>
    </source>
</evidence>
<organism evidence="9 10">
    <name type="scientific">Discina gigas</name>
    <dbReference type="NCBI Taxonomy" id="1032678"/>
    <lineage>
        <taxon>Eukaryota</taxon>
        <taxon>Fungi</taxon>
        <taxon>Dikarya</taxon>
        <taxon>Ascomycota</taxon>
        <taxon>Pezizomycotina</taxon>
        <taxon>Pezizomycetes</taxon>
        <taxon>Pezizales</taxon>
        <taxon>Discinaceae</taxon>
        <taxon>Discina</taxon>
    </lineage>
</organism>
<proteinExistence type="predicted"/>
<dbReference type="CDD" id="cd10917">
    <property type="entry name" value="CE4_NodB_like_6s_7s"/>
    <property type="match status" value="1"/>
</dbReference>
<dbReference type="InterPro" id="IPR002509">
    <property type="entry name" value="NODB_dom"/>
</dbReference>
<accession>A0ABR3GBD6</accession>
<dbReference type="InterPro" id="IPR011330">
    <property type="entry name" value="Glyco_hydro/deAcase_b/a-brl"/>
</dbReference>
<evidence type="ECO:0000256" key="4">
    <source>
        <dbReference type="ARBA" id="ARBA00022801"/>
    </source>
</evidence>
<feature type="signal peptide" evidence="7">
    <location>
        <begin position="1"/>
        <end position="21"/>
    </location>
</feature>
<sequence length="720" mass="77659">MRGSVGHVLAVCAALWGTASAACSANLLIDDYSTYSTNVNDQGGWTSDDGSMTSITANVAAKKLTFTPKAGSYFYTSFGSCVAATTQGYNAITFPFKGPSAGSSFILELQTASSCASTTYNSYTFTVSGLTGATQTITVPLSSFAGANLNVIKAIVFGDYSKTGSAYELGQMDFSRLTFMYYNALLQPTSDDATMTSVVVIPGNRVVFTPKAGAYFYSNLDCVSATNKWGGIGLRIKAQAGTTFTVQLQYSASCSTDNFLYVDRTTAQLGWVFDGTEKFYSLPFSLYSGLDTGKLMSIMLHSTNNRPITLGPMAMYCGNTASEYVVAPTPIDNIPSATVPVTSSTATAFVIDQFSNPDSNALGFWHGGDDPTGYTISGGKLTIRFTDSDYAFYSQISAGCRDLTAYNNGYLHIAYSGSTAFSIALQQHNSACNENIAPYPETWDEVEASRYATAADIYVPISHFGIVKARAVGFAFKGFTSTTSTVITKVEIVGTVPAGRNIASKLPTAPLVFACTRPNSLAFAIDDGSPEYAQEVMKIIREENIKVTFFTVGVALRDSSNNLTNVYKDMLNQGHQVAYHSYTHPKIEGLGTNEAIDWEITQDIDAMTQTLGITSTHFRPPFGNEGAKMRQRIAKLIPGGKLINWSIDCEDWLYATGPTPEKQLDAFKRDLAKGGNLVVMHYLYPSTVSYLRQFIQLAKASGKQLMRVDQCLQEPGAPPV</sequence>
<dbReference type="Gene3D" id="2.60.120.430">
    <property type="entry name" value="Galactose-binding lectin"/>
    <property type="match status" value="1"/>
</dbReference>
<comment type="cofactor">
    <cofactor evidence="1">
        <name>Co(2+)</name>
        <dbReference type="ChEBI" id="CHEBI:48828"/>
    </cofactor>
</comment>
<dbReference type="PANTHER" id="PTHR46471:SF6">
    <property type="entry name" value="GLYCOSYL HYDROLASE"/>
    <property type="match status" value="1"/>
</dbReference>
<feature type="chain" id="PRO_5046306566" description="NodB homology domain-containing protein" evidence="7">
    <location>
        <begin position="22"/>
        <end position="720"/>
    </location>
</feature>
<feature type="domain" description="NodB homology" evidence="8">
    <location>
        <begin position="519"/>
        <end position="706"/>
    </location>
</feature>
<dbReference type="Pfam" id="PF01522">
    <property type="entry name" value="Polysacc_deac_1"/>
    <property type="match status" value="1"/>
</dbReference>
<evidence type="ECO:0000313" key="9">
    <source>
        <dbReference type="EMBL" id="KAL0633085.1"/>
    </source>
</evidence>
<evidence type="ECO:0000256" key="6">
    <source>
        <dbReference type="ARBA" id="ARBA00023285"/>
    </source>
</evidence>
<evidence type="ECO:0000256" key="7">
    <source>
        <dbReference type="SAM" id="SignalP"/>
    </source>
</evidence>
<dbReference type="PANTHER" id="PTHR46471">
    <property type="entry name" value="CHITIN DEACETYLASE"/>
    <property type="match status" value="1"/>
</dbReference>
<keyword evidence="2" id="KW-0479">Metal-binding</keyword>